<dbReference type="Gene3D" id="3.40.50.300">
    <property type="entry name" value="P-loop containing nucleotide triphosphate hydrolases"/>
    <property type="match status" value="1"/>
</dbReference>
<evidence type="ECO:0008006" key="3">
    <source>
        <dbReference type="Google" id="ProtNLM"/>
    </source>
</evidence>
<accession>A0A844G0Y1</accession>
<dbReference type="EMBL" id="VUNS01000005">
    <property type="protein sequence ID" value="MST96803.1"/>
    <property type="molecule type" value="Genomic_DNA"/>
</dbReference>
<dbReference type="InterPro" id="IPR052922">
    <property type="entry name" value="Cytidylate_Kinase-2"/>
</dbReference>
<dbReference type="PANTHER" id="PTHR37816">
    <property type="entry name" value="YALI0E33011P"/>
    <property type="match status" value="1"/>
</dbReference>
<protein>
    <recommendedName>
        <fullName evidence="3">Adenylate kinase family enzyme</fullName>
    </recommendedName>
</protein>
<keyword evidence="2" id="KW-1185">Reference proteome</keyword>
<dbReference type="InterPro" id="IPR027417">
    <property type="entry name" value="P-loop_NTPase"/>
</dbReference>
<dbReference type="RefSeq" id="WP_154417546.1">
    <property type="nucleotide sequence ID" value="NZ_CALXOB010000026.1"/>
</dbReference>
<dbReference type="SUPFAM" id="SSF52540">
    <property type="entry name" value="P-loop containing nucleoside triphosphate hydrolases"/>
    <property type="match status" value="1"/>
</dbReference>
<name>A0A844G0Y1_9BACT</name>
<evidence type="ECO:0000313" key="1">
    <source>
        <dbReference type="EMBL" id="MST96803.1"/>
    </source>
</evidence>
<dbReference type="AlphaFoldDB" id="A0A844G0Y1"/>
<dbReference type="Proteomes" id="UP000435649">
    <property type="component" value="Unassembled WGS sequence"/>
</dbReference>
<proteinExistence type="predicted"/>
<dbReference type="PANTHER" id="PTHR37816:SF3">
    <property type="entry name" value="MODULATES DNA TOPOLOGY"/>
    <property type="match status" value="1"/>
</dbReference>
<organism evidence="1 2">
    <name type="scientific">Victivallis lenta</name>
    <dbReference type="NCBI Taxonomy" id="2606640"/>
    <lineage>
        <taxon>Bacteria</taxon>
        <taxon>Pseudomonadati</taxon>
        <taxon>Lentisphaerota</taxon>
        <taxon>Lentisphaeria</taxon>
        <taxon>Victivallales</taxon>
        <taxon>Victivallaceae</taxon>
        <taxon>Victivallis</taxon>
    </lineage>
</organism>
<comment type="caution">
    <text evidence="1">The sequence shown here is derived from an EMBL/GenBank/DDBJ whole genome shotgun (WGS) entry which is preliminary data.</text>
</comment>
<evidence type="ECO:0000313" key="2">
    <source>
        <dbReference type="Proteomes" id="UP000435649"/>
    </source>
</evidence>
<sequence length="167" mass="19700">MKRILVVGCCGAGKSVLSRELGKKLGLPVVHLDRLFWLPGWVERSREAFDALLEEELRRDRWVMDGNFSRTFARRLESADAVIFLRYSRFCCLSGVFRRWIRYFGRSRPDLGEGCPEKIDLRFLRFVWNYNRVTLPKMEAQLAGRPGSCRLIELRSRREARQFLEKL</sequence>
<gene>
    <name evidence="1" type="ORF">FYJ85_07055</name>
</gene>
<reference evidence="1 2" key="1">
    <citation type="submission" date="2019-08" db="EMBL/GenBank/DDBJ databases">
        <title>In-depth cultivation of the pig gut microbiome towards novel bacterial diversity and tailored functional studies.</title>
        <authorList>
            <person name="Wylensek D."/>
            <person name="Hitch T.C.A."/>
            <person name="Clavel T."/>
        </authorList>
    </citation>
    <scope>NUCLEOTIDE SEQUENCE [LARGE SCALE GENOMIC DNA]</scope>
    <source>
        <strain evidence="1 2">BBE-744-WT-12</strain>
    </source>
</reference>